<dbReference type="GO" id="GO:0003700">
    <property type="term" value="F:DNA-binding transcription factor activity"/>
    <property type="evidence" value="ECO:0007669"/>
    <property type="project" value="InterPro"/>
</dbReference>
<keyword evidence="3" id="KW-0804">Transcription</keyword>
<evidence type="ECO:0000256" key="4">
    <source>
        <dbReference type="SAM" id="Phobius"/>
    </source>
</evidence>
<dbReference type="SMART" id="SM00342">
    <property type="entry name" value="HTH_ARAC"/>
    <property type="match status" value="1"/>
</dbReference>
<sequence>MFNRAIKHFGLFRLFVGLFFSLLSIHVVLIVNNIILPIPLAYGPLLYFIFKSSNNERVDLGTVLMHLTPMISFLILFVLNPISWYVDVNIPYMICSFCLLAGYPIYVLYHSSKLKSTTAEVNRILFVENLALLGVAVAFFFGLLLLHEIIPFDVDVNPLFVVIALMIITMGLIIWYGYTSRVDRKTEIKLLTEELTQLNLSTETIEFYKAKLHTVMESEQLFLDANLNLERLSTYVNIPKQHISYIINTTLSSNFYEWLAKYRIAYATQILSNGSDNLKLEFLANLCGFNSRTSFTRYFKQINGLSPSEYRSKLLQNI</sequence>
<dbReference type="PROSITE" id="PS01124">
    <property type="entry name" value="HTH_ARAC_FAMILY_2"/>
    <property type="match status" value="1"/>
</dbReference>
<gene>
    <name evidence="6" type="ORF">GFH32_10145</name>
</gene>
<feature type="transmembrane region" description="Helical" evidence="4">
    <location>
        <begin position="12"/>
        <end position="28"/>
    </location>
</feature>
<dbReference type="RefSeq" id="WP_153511515.1">
    <property type="nucleotide sequence ID" value="NZ_CP045652.1"/>
</dbReference>
<dbReference type="AlphaFoldDB" id="A0A5Q0Q9P3"/>
<keyword evidence="4" id="KW-1133">Transmembrane helix</keyword>
<dbReference type="Gene3D" id="1.10.10.60">
    <property type="entry name" value="Homeodomain-like"/>
    <property type="match status" value="1"/>
</dbReference>
<feature type="domain" description="HTH araC/xylS-type" evidence="5">
    <location>
        <begin position="213"/>
        <end position="313"/>
    </location>
</feature>
<evidence type="ECO:0000256" key="3">
    <source>
        <dbReference type="ARBA" id="ARBA00023163"/>
    </source>
</evidence>
<keyword evidence="2" id="KW-0238">DNA-binding</keyword>
<proteinExistence type="predicted"/>
<name>A0A5Q0Q9P3_9SPHI</name>
<keyword evidence="4" id="KW-0472">Membrane</keyword>
<dbReference type="Proteomes" id="UP000326921">
    <property type="component" value="Chromosome"/>
</dbReference>
<evidence type="ECO:0000256" key="2">
    <source>
        <dbReference type="ARBA" id="ARBA00023125"/>
    </source>
</evidence>
<protein>
    <submittedName>
        <fullName evidence="6">Helix-turn-helix domain-containing protein</fullName>
    </submittedName>
</protein>
<feature type="transmembrane region" description="Helical" evidence="4">
    <location>
        <begin position="34"/>
        <end position="50"/>
    </location>
</feature>
<keyword evidence="1" id="KW-0805">Transcription regulation</keyword>
<evidence type="ECO:0000256" key="1">
    <source>
        <dbReference type="ARBA" id="ARBA00023015"/>
    </source>
</evidence>
<evidence type="ECO:0000313" key="7">
    <source>
        <dbReference type="Proteomes" id="UP000326921"/>
    </source>
</evidence>
<dbReference type="EMBL" id="CP045652">
    <property type="protein sequence ID" value="QGA26665.1"/>
    <property type="molecule type" value="Genomic_DNA"/>
</dbReference>
<dbReference type="GO" id="GO:0043565">
    <property type="term" value="F:sequence-specific DNA binding"/>
    <property type="evidence" value="ECO:0007669"/>
    <property type="project" value="InterPro"/>
</dbReference>
<dbReference type="PROSITE" id="PS00041">
    <property type="entry name" value="HTH_ARAC_FAMILY_1"/>
    <property type="match status" value="1"/>
</dbReference>
<evidence type="ECO:0000259" key="5">
    <source>
        <dbReference type="PROSITE" id="PS01124"/>
    </source>
</evidence>
<keyword evidence="7" id="KW-1185">Reference proteome</keyword>
<reference evidence="6 7" key="1">
    <citation type="submission" date="2019-10" db="EMBL/GenBank/DDBJ databases">
        <authorList>
            <person name="Dong K."/>
        </authorList>
    </citation>
    <scope>NUCLEOTIDE SEQUENCE [LARGE SCALE GENOMIC DNA]</scope>
    <source>
        <strain evidence="7">dk4302</strain>
    </source>
</reference>
<dbReference type="Pfam" id="PF12833">
    <property type="entry name" value="HTH_18"/>
    <property type="match status" value="1"/>
</dbReference>
<dbReference type="PANTHER" id="PTHR43280">
    <property type="entry name" value="ARAC-FAMILY TRANSCRIPTIONAL REGULATOR"/>
    <property type="match status" value="1"/>
</dbReference>
<dbReference type="SUPFAM" id="SSF46689">
    <property type="entry name" value="Homeodomain-like"/>
    <property type="match status" value="1"/>
</dbReference>
<keyword evidence="4" id="KW-0812">Transmembrane</keyword>
<accession>A0A5Q0Q9P3</accession>
<organism evidence="6 7">
    <name type="scientific">Sphingobacterium zhuxiongii</name>
    <dbReference type="NCBI Taxonomy" id="2662364"/>
    <lineage>
        <taxon>Bacteria</taxon>
        <taxon>Pseudomonadati</taxon>
        <taxon>Bacteroidota</taxon>
        <taxon>Sphingobacteriia</taxon>
        <taxon>Sphingobacteriales</taxon>
        <taxon>Sphingobacteriaceae</taxon>
        <taxon>Sphingobacterium</taxon>
    </lineage>
</organism>
<dbReference type="InterPro" id="IPR009057">
    <property type="entry name" value="Homeodomain-like_sf"/>
</dbReference>
<evidence type="ECO:0000313" key="6">
    <source>
        <dbReference type="EMBL" id="QGA26665.1"/>
    </source>
</evidence>
<dbReference type="PANTHER" id="PTHR43280:SF29">
    <property type="entry name" value="ARAC-FAMILY TRANSCRIPTIONAL REGULATOR"/>
    <property type="match status" value="1"/>
</dbReference>
<feature type="transmembrane region" description="Helical" evidence="4">
    <location>
        <begin position="130"/>
        <end position="150"/>
    </location>
</feature>
<dbReference type="InterPro" id="IPR018062">
    <property type="entry name" value="HTH_AraC-typ_CS"/>
</dbReference>
<feature type="transmembrane region" description="Helical" evidence="4">
    <location>
        <begin position="62"/>
        <end position="84"/>
    </location>
</feature>
<dbReference type="InterPro" id="IPR018060">
    <property type="entry name" value="HTH_AraC"/>
</dbReference>
<dbReference type="KEGG" id="sphe:GFH32_10145"/>
<feature type="transmembrane region" description="Helical" evidence="4">
    <location>
        <begin position="90"/>
        <end position="109"/>
    </location>
</feature>
<feature type="transmembrane region" description="Helical" evidence="4">
    <location>
        <begin position="156"/>
        <end position="178"/>
    </location>
</feature>